<proteinExistence type="predicted"/>
<dbReference type="Proteomes" id="UP000324629">
    <property type="component" value="Unassembled WGS sequence"/>
</dbReference>
<comment type="caution">
    <text evidence="1">The sequence shown here is derived from an EMBL/GenBank/DDBJ whole genome shotgun (WGS) entry which is preliminary data.</text>
</comment>
<reference evidence="1 2" key="1">
    <citation type="journal article" date="2019" name="Gigascience">
        <title>Whole-genome sequence of the oriental lung fluke Paragonimus westermani.</title>
        <authorList>
            <person name="Oey H."/>
            <person name="Zakrzewski M."/>
            <person name="Narain K."/>
            <person name="Devi K.R."/>
            <person name="Agatsuma T."/>
            <person name="Nawaratna S."/>
            <person name="Gobert G.N."/>
            <person name="Jones M.K."/>
            <person name="Ragan M.A."/>
            <person name="McManus D.P."/>
            <person name="Krause L."/>
        </authorList>
    </citation>
    <scope>NUCLEOTIDE SEQUENCE [LARGE SCALE GENOMIC DNA]</scope>
    <source>
        <strain evidence="1 2">IND2009</strain>
    </source>
</reference>
<accession>A0A5J4N3P1</accession>
<dbReference type="AlphaFoldDB" id="A0A5J4N3P1"/>
<gene>
    <name evidence="1" type="ORF">DEA37_0012594</name>
</gene>
<organism evidence="1 2">
    <name type="scientific">Paragonimus westermani</name>
    <dbReference type="NCBI Taxonomy" id="34504"/>
    <lineage>
        <taxon>Eukaryota</taxon>
        <taxon>Metazoa</taxon>
        <taxon>Spiralia</taxon>
        <taxon>Lophotrochozoa</taxon>
        <taxon>Platyhelminthes</taxon>
        <taxon>Trematoda</taxon>
        <taxon>Digenea</taxon>
        <taxon>Plagiorchiida</taxon>
        <taxon>Troglotremata</taxon>
        <taxon>Troglotrematidae</taxon>
        <taxon>Paragonimus</taxon>
    </lineage>
</organism>
<evidence type="ECO:0000313" key="1">
    <source>
        <dbReference type="EMBL" id="KAA3670126.1"/>
    </source>
</evidence>
<keyword evidence="2" id="KW-1185">Reference proteome</keyword>
<name>A0A5J4N3P1_9TREM</name>
<dbReference type="SUPFAM" id="SSF47862">
    <property type="entry name" value="Saposin"/>
    <property type="match status" value="1"/>
</dbReference>
<dbReference type="EMBL" id="QNGE01014164">
    <property type="protein sequence ID" value="KAA3670126.1"/>
    <property type="molecule type" value="Genomic_DNA"/>
</dbReference>
<protein>
    <recommendedName>
        <fullName evidence="3">Saposin B-type domain-containing protein</fullName>
    </recommendedName>
</protein>
<dbReference type="InterPro" id="IPR011001">
    <property type="entry name" value="Saposin-like"/>
</dbReference>
<evidence type="ECO:0008006" key="3">
    <source>
        <dbReference type="Google" id="ProtNLM"/>
    </source>
</evidence>
<evidence type="ECO:0000313" key="2">
    <source>
        <dbReference type="Proteomes" id="UP000324629"/>
    </source>
</evidence>
<sequence>MKSVKDGLQTGILQQVLEMYLTKQCENLGVVAKACKSAVRKGIKFLSDQVQKMKPEETCKVSASLQSGHFTSCMVVLQPWISWTIIYGDESTPTEITVADLMSV</sequence>